<keyword evidence="1" id="KW-0472">Membrane</keyword>
<reference evidence="2 3" key="1">
    <citation type="journal article" date="2020" name="J Geophys Res Biogeosci">
        <title>Magnetotaxis as an Adaptation to Enable Bacterial Shuttling of Microbial Sulfur and Sulfur Cycling Across Aquatic Oxic#Anoxic Interfaces.</title>
        <authorList>
            <person name="Li J."/>
            <person name="Liu P."/>
            <person name="Wang J."/>
            <person name="Roberts A.P."/>
            <person name="Pan Y."/>
        </authorList>
    </citation>
    <scope>NUCLEOTIDE SEQUENCE [LARGE SCALE GENOMIC DNA]</scope>
    <source>
        <strain evidence="2 3">MYR-1_YQ</strain>
    </source>
</reference>
<proteinExistence type="predicted"/>
<organism evidence="2 3">
    <name type="scientific">Candidatus Magnetobacterium casense</name>
    <dbReference type="NCBI Taxonomy" id="1455061"/>
    <lineage>
        <taxon>Bacteria</taxon>
        <taxon>Pseudomonadati</taxon>
        <taxon>Nitrospirota</taxon>
        <taxon>Thermodesulfovibrionia</taxon>
        <taxon>Thermodesulfovibrionales</taxon>
        <taxon>Candidatus Magnetobacteriaceae</taxon>
        <taxon>Candidatus Magnetobacterium</taxon>
    </lineage>
</organism>
<keyword evidence="1" id="KW-1133">Transmembrane helix</keyword>
<evidence type="ECO:0000313" key="2">
    <source>
        <dbReference type="EMBL" id="MBV6340292.1"/>
    </source>
</evidence>
<feature type="transmembrane region" description="Helical" evidence="1">
    <location>
        <begin position="54"/>
        <end position="78"/>
    </location>
</feature>
<name>A0ABS6RUJ0_9BACT</name>
<accession>A0ABS6RUJ0</accession>
<keyword evidence="1" id="KW-0812">Transmembrane</keyword>
<evidence type="ECO:0000256" key="1">
    <source>
        <dbReference type="SAM" id="Phobius"/>
    </source>
</evidence>
<gene>
    <name evidence="2" type="ORF">HWQ67_01710</name>
</gene>
<dbReference type="EMBL" id="JABXWD010000016">
    <property type="protein sequence ID" value="MBV6340292.1"/>
    <property type="molecule type" value="Genomic_DNA"/>
</dbReference>
<comment type="caution">
    <text evidence="2">The sequence shown here is derived from an EMBL/GenBank/DDBJ whole genome shotgun (WGS) entry which is preliminary data.</text>
</comment>
<sequence length="103" mass="11437">MTRDNDDKIKKIEQALIDSFRVGRETSIDPRWRDNVMRDVRGLEVDRGTPSEAFLWRFVTASCCIAVVSCLVAAGVGINPQDSLASLLIGDPLGLITTQVFVW</sequence>
<dbReference type="Proteomes" id="UP001196980">
    <property type="component" value="Unassembled WGS sequence"/>
</dbReference>
<protein>
    <submittedName>
        <fullName evidence="2">Uncharacterized protein</fullName>
    </submittedName>
</protein>
<dbReference type="RefSeq" id="WP_218250910.1">
    <property type="nucleotide sequence ID" value="NZ_JABXWD010000016.1"/>
</dbReference>
<keyword evidence="3" id="KW-1185">Reference proteome</keyword>
<evidence type="ECO:0000313" key="3">
    <source>
        <dbReference type="Proteomes" id="UP001196980"/>
    </source>
</evidence>